<evidence type="ECO:0000313" key="2">
    <source>
        <dbReference type="Proteomes" id="UP001497535"/>
    </source>
</evidence>
<gene>
    <name evidence="1" type="ORF">MENTE1834_LOCUS2124</name>
</gene>
<proteinExistence type="predicted"/>
<comment type="caution">
    <text evidence="1">The sequence shown here is derived from an EMBL/GenBank/DDBJ whole genome shotgun (WGS) entry which is preliminary data.</text>
</comment>
<dbReference type="Proteomes" id="UP001497535">
    <property type="component" value="Unassembled WGS sequence"/>
</dbReference>
<reference evidence="1" key="1">
    <citation type="submission" date="2023-11" db="EMBL/GenBank/DDBJ databases">
        <authorList>
            <person name="Poullet M."/>
        </authorList>
    </citation>
    <scope>NUCLEOTIDE SEQUENCE</scope>
    <source>
        <strain evidence="1">E1834</strain>
    </source>
</reference>
<name>A0ACB0XQ58_MELEN</name>
<organism evidence="1 2">
    <name type="scientific">Meloidogyne enterolobii</name>
    <name type="common">Root-knot nematode worm</name>
    <name type="synonym">Meloidogyne mayaguensis</name>
    <dbReference type="NCBI Taxonomy" id="390850"/>
    <lineage>
        <taxon>Eukaryota</taxon>
        <taxon>Metazoa</taxon>
        <taxon>Ecdysozoa</taxon>
        <taxon>Nematoda</taxon>
        <taxon>Chromadorea</taxon>
        <taxon>Rhabditida</taxon>
        <taxon>Tylenchina</taxon>
        <taxon>Tylenchomorpha</taxon>
        <taxon>Tylenchoidea</taxon>
        <taxon>Meloidogynidae</taxon>
        <taxon>Meloidogyninae</taxon>
        <taxon>Meloidogyne</taxon>
    </lineage>
</organism>
<accession>A0ACB0XQ58</accession>
<sequence length="89" mass="10061">MVRQKVQIFAFYCLKNFFNLVQLPVRSGRLGIGENSNFLLGGPICLIPRTYGLSAMANFLKIFLRGSLESGVSNRVWDRGNDFKGWGMQ</sequence>
<keyword evidence="2" id="KW-1185">Reference proteome</keyword>
<dbReference type="EMBL" id="CAVMJV010000002">
    <property type="protein sequence ID" value="CAK5012447.1"/>
    <property type="molecule type" value="Genomic_DNA"/>
</dbReference>
<protein>
    <submittedName>
        <fullName evidence="1">Uncharacterized protein</fullName>
    </submittedName>
</protein>
<evidence type="ECO:0000313" key="1">
    <source>
        <dbReference type="EMBL" id="CAK5012447.1"/>
    </source>
</evidence>